<dbReference type="Gene3D" id="1.10.510.10">
    <property type="entry name" value="Transferase(Phosphotransferase) domain 1"/>
    <property type="match status" value="1"/>
</dbReference>
<evidence type="ECO:0000313" key="6">
    <source>
        <dbReference type="Proteomes" id="UP000075515"/>
    </source>
</evidence>
<dbReference type="PROSITE" id="PS00108">
    <property type="entry name" value="PROTEIN_KINASE_ST"/>
    <property type="match status" value="1"/>
</dbReference>
<dbReference type="PANTHER" id="PTHR43642">
    <property type="entry name" value="HYBRID SIGNAL TRANSDUCTION HISTIDINE KINASE G"/>
    <property type="match status" value="1"/>
</dbReference>
<dbReference type="InterPro" id="IPR011009">
    <property type="entry name" value="Kinase-like_dom_sf"/>
</dbReference>
<dbReference type="InterPro" id="IPR029016">
    <property type="entry name" value="GAF-like_dom_sf"/>
</dbReference>
<reference evidence="5 6" key="1">
    <citation type="submission" date="2014-02" db="EMBL/GenBank/DDBJ databases">
        <title>The small core and large imbalanced accessory genome model reveals a collaborative survival strategy of Sorangium cellulosum strains in nature.</title>
        <authorList>
            <person name="Han K."/>
            <person name="Peng R."/>
            <person name="Blom J."/>
            <person name="Li Y.-Z."/>
        </authorList>
    </citation>
    <scope>NUCLEOTIDE SEQUENCE [LARGE SCALE GENOMIC DNA]</scope>
    <source>
        <strain evidence="5 6">So0149</strain>
    </source>
</reference>
<dbReference type="InterPro" id="IPR008271">
    <property type="entry name" value="Ser/Thr_kinase_AS"/>
</dbReference>
<dbReference type="Pfam" id="PF01740">
    <property type="entry name" value="STAS"/>
    <property type="match status" value="1"/>
</dbReference>
<dbReference type="PROSITE" id="PS50011">
    <property type="entry name" value="PROTEIN_KINASE_DOM"/>
    <property type="match status" value="1"/>
</dbReference>
<dbReference type="GO" id="GO:0004672">
    <property type="term" value="F:protein kinase activity"/>
    <property type="evidence" value="ECO:0007669"/>
    <property type="project" value="InterPro"/>
</dbReference>
<dbReference type="Gene3D" id="3.30.750.24">
    <property type="entry name" value="STAS domain"/>
    <property type="match status" value="1"/>
</dbReference>
<evidence type="ECO:0000256" key="1">
    <source>
        <dbReference type="SAM" id="Coils"/>
    </source>
</evidence>
<dbReference type="EMBL" id="JEMC01001031">
    <property type="protein sequence ID" value="KYG00243.1"/>
    <property type="molecule type" value="Genomic_DNA"/>
</dbReference>
<dbReference type="Proteomes" id="UP000075515">
    <property type="component" value="Unassembled WGS sequence"/>
</dbReference>
<dbReference type="InterPro" id="IPR007111">
    <property type="entry name" value="NACHT_NTPase"/>
</dbReference>
<feature type="domain" description="STAS" evidence="3">
    <location>
        <begin position="1550"/>
        <end position="1661"/>
    </location>
</feature>
<dbReference type="InterPro" id="IPR000719">
    <property type="entry name" value="Prot_kinase_dom"/>
</dbReference>
<dbReference type="InterPro" id="IPR041664">
    <property type="entry name" value="AAA_16"/>
</dbReference>
<dbReference type="Gene3D" id="3.40.50.300">
    <property type="entry name" value="P-loop containing nucleotide triphosphate hydrolases"/>
    <property type="match status" value="1"/>
</dbReference>
<evidence type="ECO:0000259" key="4">
    <source>
        <dbReference type="PROSITE" id="PS50837"/>
    </source>
</evidence>
<dbReference type="SUPFAM" id="SSF56112">
    <property type="entry name" value="Protein kinase-like (PK-like)"/>
    <property type="match status" value="1"/>
</dbReference>
<dbReference type="InterPro" id="IPR003018">
    <property type="entry name" value="GAF"/>
</dbReference>
<dbReference type="SMART" id="SM00065">
    <property type="entry name" value="GAF"/>
    <property type="match status" value="1"/>
</dbReference>
<dbReference type="Pfam" id="PF25503">
    <property type="entry name" value="TPR_CHK1"/>
    <property type="match status" value="1"/>
</dbReference>
<evidence type="ECO:0000259" key="3">
    <source>
        <dbReference type="PROSITE" id="PS50801"/>
    </source>
</evidence>
<dbReference type="Gene3D" id="3.30.450.40">
    <property type="match status" value="1"/>
</dbReference>
<keyword evidence="1" id="KW-0175">Coiled coil</keyword>
<name>A0A150T663_SORCE</name>
<dbReference type="Pfam" id="PF00069">
    <property type="entry name" value="Pkinase"/>
    <property type="match status" value="1"/>
</dbReference>
<feature type="domain" description="Protein kinase" evidence="2">
    <location>
        <begin position="7"/>
        <end position="270"/>
    </location>
</feature>
<evidence type="ECO:0000313" key="5">
    <source>
        <dbReference type="EMBL" id="KYG00243.1"/>
    </source>
</evidence>
<feature type="coiled-coil region" evidence="1">
    <location>
        <begin position="1517"/>
        <end position="1544"/>
    </location>
</feature>
<protein>
    <submittedName>
        <fullName evidence="5">Uncharacterized protein</fullName>
    </submittedName>
</protein>
<gene>
    <name evidence="5" type="ORF">BE18_11360</name>
</gene>
<dbReference type="InterPro" id="IPR036513">
    <property type="entry name" value="STAS_dom_sf"/>
</dbReference>
<dbReference type="Gene3D" id="3.30.200.20">
    <property type="entry name" value="Phosphorylase Kinase, domain 1"/>
    <property type="match status" value="1"/>
</dbReference>
<dbReference type="Pfam" id="PF01590">
    <property type="entry name" value="GAF"/>
    <property type="match status" value="1"/>
</dbReference>
<dbReference type="PROSITE" id="PS50801">
    <property type="entry name" value="STAS"/>
    <property type="match status" value="1"/>
</dbReference>
<feature type="domain" description="NACHT" evidence="4">
    <location>
        <begin position="322"/>
        <end position="413"/>
    </location>
</feature>
<evidence type="ECO:0000259" key="2">
    <source>
        <dbReference type="PROSITE" id="PS50011"/>
    </source>
</evidence>
<dbReference type="InterPro" id="IPR002645">
    <property type="entry name" value="STAS_dom"/>
</dbReference>
<dbReference type="GO" id="GO:0005524">
    <property type="term" value="F:ATP binding"/>
    <property type="evidence" value="ECO:0007669"/>
    <property type="project" value="InterPro"/>
</dbReference>
<dbReference type="Pfam" id="PF13191">
    <property type="entry name" value="AAA_16"/>
    <property type="match status" value="1"/>
</dbReference>
<dbReference type="SUPFAM" id="SSF55781">
    <property type="entry name" value="GAF domain-like"/>
    <property type="match status" value="1"/>
</dbReference>
<dbReference type="InterPro" id="IPR027417">
    <property type="entry name" value="P-loop_NTPase"/>
</dbReference>
<dbReference type="PANTHER" id="PTHR43642:SF1">
    <property type="entry name" value="HYBRID SIGNAL TRANSDUCTION HISTIDINE KINASE G"/>
    <property type="match status" value="1"/>
</dbReference>
<dbReference type="SMART" id="SM00220">
    <property type="entry name" value="S_TKc"/>
    <property type="match status" value="1"/>
</dbReference>
<dbReference type="CDD" id="cd07041">
    <property type="entry name" value="STAS_RsbR_RsbS_like"/>
    <property type="match status" value="1"/>
</dbReference>
<dbReference type="SUPFAM" id="SSF52540">
    <property type="entry name" value="P-loop containing nucleoside triphosphate hydrolases"/>
    <property type="match status" value="1"/>
</dbReference>
<sequence>MLILQDYTATEKIYEGITSVLYRGHRNADRLPVAVKLLKSEYPDPRELAKIRHEHALMRDLRVPGIPVVIEVGKHGNGLALIMEDSGGRSLSDMMRSQRLSLASALRIAASVAHIIDSVHQRHVIHKDVKPHNILVDPETMQVKLIDFGIATRLSRESQAALAPEALEGTLAYMSPEQTGRMNRVVDHRSDLYSLGVTLYEMLTGVLPFQANDAMELVHHHIARRPAPPAEVSPQLPQIVSDIVMKLLAKTAEARYQSGAGLKADLEECLSQLEAAGEIQPFALGRSDRVGELRIVQKLYGREEQTATLLAAFDRASRGTVELLLVSGEAGVGKSALVQELHKTIAHRRAYFIEGAFEQIGRSTPYASVASALRSLVRSLLAERTSALELWKERLLEALGPNGQVLLDLVPELALVIGPQPAVAELGPTESQNRFNLVFQNFLRVFATREHPVVLALEDLQWADAASLKLMYALMTGPGTAHLLVIGVIGTTREGEIAAAHPLRLLVDALRSASVAVHAIAVEPLPRPAVAQLVAEALDCAAEQAAPLSEVVFDKTRGNPFFVSQFLRSLRQDDLLRFDARSRSWTWELAPIQAMQMTDNVVALMAGKLQRLAPDTQRALMLAACLGHEFELEVLSAICDRSRRDTAGDLWEALRDGLIQPTGTEYRFVHASPRGDAADDVPSTRFNVSYRFLHERVQQAAYSLLDDERRKAAHLRIGRLLLSNAGASPRDDALFAVVHQMNLAVDLISEPGERAELARLNLAAGRRAKAANAHQAAAGYLAVGASLLGEEAWARDGELMFALTVALAECEYMCGNFDRAESLFDLLLSRASSTLERAQVHDLRLVLYLTLFKVADCISVGRAGLALFGIELPRSEEQVQAALDAELAEVPVNLGGRRIEDLAFAPALRDREALIVLKLLTNLSSPAYLTDARLAALVTAKQVNLSLRHGHSEVSAFGFVLYGLYMAVLRDRYDEARRFGRLGIELNRRFDNVELACKIHFTFGVYAHFFSPLRETVEHLRSALEAGMVSADFAYLSYTCNAIVMARLGLGDELASVRKEIDRFLGLMARTKNALSTAFLSIARQMVACLEGRTDGGASLSDDELDEAELVATLGAPSAMFTAFWYHVVKLELLFLDEEYAAALSEALAAERALASSMGYVSTTELSFYLCLTLLALGEAAPEGPARGAAMLEEHHARLARWAESCPENYRHKLLLVAAERSRASGDELGAMARYEEAIEAAQESGFVRDEALASELCAKFHLAKGRRKTARFYLASACYGYVRWGATAKAQALVDRYPALALQPAAGSGRADSPVSFTVSSSSTASTGRKGVLDVTAMIRAAQVIAGEVELDNVLEQLMRIAVENAGAQRGALVLDRGERLVVEALATVDPDAVRTGMTTPVEDSAEIAVSIVQYVARTREPVVLGDATEDARFAADPYIVASRPRSVLCMSMIHRGRLTGVLYLENSAVSNAFTAARIELLGLLLSQAAIAVENALLYAHLQHRTEELRVAGERLELELAERARSEQTRASLQEEIIRVQNDRLAELSTPLIPITDRIMVMPLIGTMDAARAQQVLHTALQGVDANSTQVVIIDITGVKSIDTGVAASLIRTASALRLLGAQAVITGVRGDVAQTLVALDIDFGAIVTKGTLQSGIAYALEQSRRTRRLS</sequence>
<proteinExistence type="predicted"/>
<dbReference type="SUPFAM" id="SSF52091">
    <property type="entry name" value="SpoIIaa-like"/>
    <property type="match status" value="1"/>
</dbReference>
<dbReference type="CDD" id="cd14014">
    <property type="entry name" value="STKc_PknB_like"/>
    <property type="match status" value="1"/>
</dbReference>
<dbReference type="PROSITE" id="PS50837">
    <property type="entry name" value="NACHT"/>
    <property type="match status" value="1"/>
</dbReference>
<dbReference type="InterPro" id="IPR053159">
    <property type="entry name" value="Hybrid_Histidine_Kinase"/>
</dbReference>
<comment type="caution">
    <text evidence="5">The sequence shown here is derived from an EMBL/GenBank/DDBJ whole genome shotgun (WGS) entry which is preliminary data.</text>
</comment>
<accession>A0A150T663</accession>
<organism evidence="5 6">
    <name type="scientific">Sorangium cellulosum</name>
    <name type="common">Polyangium cellulosum</name>
    <dbReference type="NCBI Taxonomy" id="56"/>
    <lineage>
        <taxon>Bacteria</taxon>
        <taxon>Pseudomonadati</taxon>
        <taxon>Myxococcota</taxon>
        <taxon>Polyangia</taxon>
        <taxon>Polyangiales</taxon>
        <taxon>Polyangiaceae</taxon>
        <taxon>Sorangium</taxon>
    </lineage>
</organism>